<dbReference type="OrthoDB" id="2902933at2759"/>
<feature type="signal peptide" evidence="1">
    <location>
        <begin position="1"/>
        <end position="17"/>
    </location>
</feature>
<reference evidence="3" key="1">
    <citation type="journal article" date="2012" name="Science">
        <title>The Paleozoic origin of enzymatic lignin decomposition reconstructed from 31 fungal genomes.</title>
        <authorList>
            <person name="Floudas D."/>
            <person name="Binder M."/>
            <person name="Riley R."/>
            <person name="Barry K."/>
            <person name="Blanchette R.A."/>
            <person name="Henrissat B."/>
            <person name="Martinez A.T."/>
            <person name="Otillar R."/>
            <person name="Spatafora J.W."/>
            <person name="Yadav J.S."/>
            <person name="Aerts A."/>
            <person name="Benoit I."/>
            <person name="Boyd A."/>
            <person name="Carlson A."/>
            <person name="Copeland A."/>
            <person name="Coutinho P.M."/>
            <person name="de Vries R.P."/>
            <person name="Ferreira P."/>
            <person name="Findley K."/>
            <person name="Foster B."/>
            <person name="Gaskell J."/>
            <person name="Glotzer D."/>
            <person name="Gorecki P."/>
            <person name="Heitman J."/>
            <person name="Hesse C."/>
            <person name="Hori C."/>
            <person name="Igarashi K."/>
            <person name="Jurgens J.A."/>
            <person name="Kallen N."/>
            <person name="Kersten P."/>
            <person name="Kohler A."/>
            <person name="Kuees U."/>
            <person name="Kumar T.K.A."/>
            <person name="Kuo A."/>
            <person name="LaButti K."/>
            <person name="Larrondo L.F."/>
            <person name="Lindquist E."/>
            <person name="Ling A."/>
            <person name="Lombard V."/>
            <person name="Lucas S."/>
            <person name="Lundell T."/>
            <person name="Martin R."/>
            <person name="McLaughlin D.J."/>
            <person name="Morgenstern I."/>
            <person name="Morin E."/>
            <person name="Murat C."/>
            <person name="Nagy L.G."/>
            <person name="Nolan M."/>
            <person name="Ohm R.A."/>
            <person name="Patyshakuliyeva A."/>
            <person name="Rokas A."/>
            <person name="Ruiz-Duenas F.J."/>
            <person name="Sabat G."/>
            <person name="Salamov A."/>
            <person name="Samejima M."/>
            <person name="Schmutz J."/>
            <person name="Slot J.C."/>
            <person name="St John F."/>
            <person name="Stenlid J."/>
            <person name="Sun H."/>
            <person name="Sun S."/>
            <person name="Syed K."/>
            <person name="Tsang A."/>
            <person name="Wiebenga A."/>
            <person name="Young D."/>
            <person name="Pisabarro A."/>
            <person name="Eastwood D.C."/>
            <person name="Martin F."/>
            <person name="Cullen D."/>
            <person name="Grigoriev I.V."/>
            <person name="Hibbett D.S."/>
        </authorList>
    </citation>
    <scope>NUCLEOTIDE SEQUENCE [LARGE SCALE GENOMIC DNA]</scope>
    <source>
        <strain evidence="3">TFB10046</strain>
    </source>
</reference>
<feature type="chain" id="PRO_5003741491" evidence="1">
    <location>
        <begin position="18"/>
        <end position="124"/>
    </location>
</feature>
<evidence type="ECO:0000256" key="1">
    <source>
        <dbReference type="SAM" id="SignalP"/>
    </source>
</evidence>
<name>J0WW83_AURST</name>
<evidence type="ECO:0000313" key="2">
    <source>
        <dbReference type="EMBL" id="EJD37683.1"/>
    </source>
</evidence>
<proteinExistence type="predicted"/>
<dbReference type="Proteomes" id="UP000006514">
    <property type="component" value="Unassembled WGS sequence"/>
</dbReference>
<keyword evidence="1" id="KW-0732">Signal</keyword>
<keyword evidence="3" id="KW-1185">Reference proteome</keyword>
<dbReference type="AlphaFoldDB" id="J0WW83"/>
<dbReference type="InParanoid" id="J0WW83"/>
<gene>
    <name evidence="2" type="ORF">AURDEDRAFT_173199</name>
</gene>
<accession>J0WW83</accession>
<organism evidence="2 3">
    <name type="scientific">Auricularia subglabra (strain TFB-10046 / SS5)</name>
    <name type="common">White-rot fungus</name>
    <name type="synonym">Auricularia delicata (strain TFB10046)</name>
    <dbReference type="NCBI Taxonomy" id="717982"/>
    <lineage>
        <taxon>Eukaryota</taxon>
        <taxon>Fungi</taxon>
        <taxon>Dikarya</taxon>
        <taxon>Basidiomycota</taxon>
        <taxon>Agaricomycotina</taxon>
        <taxon>Agaricomycetes</taxon>
        <taxon>Auriculariales</taxon>
        <taxon>Auriculariaceae</taxon>
        <taxon>Auricularia</taxon>
    </lineage>
</organism>
<dbReference type="KEGG" id="adl:AURDEDRAFT_173199"/>
<protein>
    <submittedName>
        <fullName evidence="2">Uncharacterized protein</fullName>
    </submittedName>
</protein>
<sequence>MFFAAPLALFAARLAVPQHLRTPEVAANRTLHGLKARGLRIQFGESSNSEVVWAFGDSQCGATVLTSKGLNPCGRQFSLHGVGGLTLEGCGGDLWINQNGGFYESCVPFSEPDSCGVHTEWTCL</sequence>
<evidence type="ECO:0000313" key="3">
    <source>
        <dbReference type="Proteomes" id="UP000006514"/>
    </source>
</evidence>
<dbReference type="EMBL" id="JH687836">
    <property type="protein sequence ID" value="EJD37683.1"/>
    <property type="molecule type" value="Genomic_DNA"/>
</dbReference>